<dbReference type="Proteomes" id="UP001597526">
    <property type="component" value="Unassembled WGS sequence"/>
</dbReference>
<dbReference type="GO" id="GO:0016787">
    <property type="term" value="F:hydrolase activity"/>
    <property type="evidence" value="ECO:0007669"/>
    <property type="project" value="UniProtKB-KW"/>
</dbReference>
<protein>
    <submittedName>
        <fullName evidence="2">Serine hydrolase domain-containing protein</fullName>
        <ecNumber evidence="2">3.-.-.-</ecNumber>
    </submittedName>
</protein>
<evidence type="ECO:0000259" key="1">
    <source>
        <dbReference type="Pfam" id="PF00144"/>
    </source>
</evidence>
<evidence type="ECO:0000313" key="2">
    <source>
        <dbReference type="EMBL" id="MFD2588109.1"/>
    </source>
</evidence>
<feature type="domain" description="Beta-lactamase-related" evidence="1">
    <location>
        <begin position="52"/>
        <end position="364"/>
    </location>
</feature>
<dbReference type="EMBL" id="JBHULB010000047">
    <property type="protein sequence ID" value="MFD2588109.1"/>
    <property type="molecule type" value="Genomic_DNA"/>
</dbReference>
<dbReference type="InterPro" id="IPR012338">
    <property type="entry name" value="Beta-lactam/transpept-like"/>
</dbReference>
<dbReference type="SUPFAM" id="SSF56601">
    <property type="entry name" value="beta-lactamase/transpeptidase-like"/>
    <property type="match status" value="1"/>
</dbReference>
<dbReference type="Pfam" id="PF00144">
    <property type="entry name" value="Beta-lactamase"/>
    <property type="match status" value="1"/>
</dbReference>
<sequence>MKNYLLIIAFAFLLISCKNSNDKKAETKATSLEELEVKLDSLFNSKIGINGPGAAVLVSYDQKMIVGKGYGLRDLETKTPITINTNMRMGSVSKQFTALSVLSLVDEGLLSLSDSITKFWDYPVFENITVQHLINHTSGIADYYENFDENWDKNRIVENKDILEWLATNPKPLFESGEGWEYSNTAYIVLALLVEKISGEEFSKYAKKNIFNKAGMKQTNYYSLANPTEINERAFCYEKDSLNNWEKVDGNYMNGMMGDGAVYTSINDFIAYDNSLLNNNMISKNIGALIFKPSSTLPKKWPESNPFEERLPFLGNSELNYAMGWFTNKDFAFHTGSWIGARTVVVRELDKPLTIAIFLNSDSSFIELINETYSLVNEYIKTTANNGYK</sequence>
<evidence type="ECO:0000313" key="3">
    <source>
        <dbReference type="Proteomes" id="UP001597526"/>
    </source>
</evidence>
<dbReference type="InterPro" id="IPR050491">
    <property type="entry name" value="AmpC-like"/>
</dbReference>
<accession>A0ABW5MZW1</accession>
<organism evidence="2 3">
    <name type="scientific">Croceitalea marina</name>
    <dbReference type="NCBI Taxonomy" id="1775166"/>
    <lineage>
        <taxon>Bacteria</taxon>
        <taxon>Pseudomonadati</taxon>
        <taxon>Bacteroidota</taxon>
        <taxon>Flavobacteriia</taxon>
        <taxon>Flavobacteriales</taxon>
        <taxon>Flavobacteriaceae</taxon>
        <taxon>Croceitalea</taxon>
    </lineage>
</organism>
<comment type="caution">
    <text evidence="2">The sequence shown here is derived from an EMBL/GenBank/DDBJ whole genome shotgun (WGS) entry which is preliminary data.</text>
</comment>
<reference evidence="3" key="1">
    <citation type="journal article" date="2019" name="Int. J. Syst. Evol. Microbiol.">
        <title>The Global Catalogue of Microorganisms (GCM) 10K type strain sequencing project: providing services to taxonomists for standard genome sequencing and annotation.</title>
        <authorList>
            <consortium name="The Broad Institute Genomics Platform"/>
            <consortium name="The Broad Institute Genome Sequencing Center for Infectious Disease"/>
            <person name="Wu L."/>
            <person name="Ma J."/>
        </authorList>
    </citation>
    <scope>NUCLEOTIDE SEQUENCE [LARGE SCALE GENOMIC DNA]</scope>
    <source>
        <strain evidence="3">KCTC 52368</strain>
    </source>
</reference>
<dbReference type="PANTHER" id="PTHR46825">
    <property type="entry name" value="D-ALANYL-D-ALANINE-CARBOXYPEPTIDASE/ENDOPEPTIDASE AMPH"/>
    <property type="match status" value="1"/>
</dbReference>
<gene>
    <name evidence="2" type="ORF">ACFSQJ_14275</name>
</gene>
<dbReference type="InterPro" id="IPR001466">
    <property type="entry name" value="Beta-lactam-related"/>
</dbReference>
<dbReference type="EC" id="3.-.-.-" evidence="2"/>
<dbReference type="Gene3D" id="3.40.710.10">
    <property type="entry name" value="DD-peptidase/beta-lactamase superfamily"/>
    <property type="match status" value="1"/>
</dbReference>
<keyword evidence="3" id="KW-1185">Reference proteome</keyword>
<dbReference type="PANTHER" id="PTHR46825:SF9">
    <property type="entry name" value="BETA-LACTAMASE-RELATED DOMAIN-CONTAINING PROTEIN"/>
    <property type="match status" value="1"/>
</dbReference>
<dbReference type="RefSeq" id="WP_377767650.1">
    <property type="nucleotide sequence ID" value="NZ_JBHULB010000047.1"/>
</dbReference>
<proteinExistence type="predicted"/>
<dbReference type="PROSITE" id="PS51257">
    <property type="entry name" value="PROKAR_LIPOPROTEIN"/>
    <property type="match status" value="1"/>
</dbReference>
<keyword evidence="2" id="KW-0378">Hydrolase</keyword>
<name>A0ABW5MZW1_9FLAO</name>